<name>A0AAF0XZW4_9TREE</name>
<proteinExistence type="predicted"/>
<dbReference type="GeneID" id="87803403"/>
<feature type="region of interest" description="Disordered" evidence="1">
    <location>
        <begin position="291"/>
        <end position="320"/>
    </location>
</feature>
<dbReference type="AlphaFoldDB" id="A0AAF0XZW4"/>
<accession>A0AAF0XZW4</accession>
<organism evidence="2 3">
    <name type="scientific">Vanrija pseudolonga</name>
    <dbReference type="NCBI Taxonomy" id="143232"/>
    <lineage>
        <taxon>Eukaryota</taxon>
        <taxon>Fungi</taxon>
        <taxon>Dikarya</taxon>
        <taxon>Basidiomycota</taxon>
        <taxon>Agaricomycotina</taxon>
        <taxon>Tremellomycetes</taxon>
        <taxon>Trichosporonales</taxon>
        <taxon>Trichosporonaceae</taxon>
        <taxon>Vanrija</taxon>
    </lineage>
</organism>
<dbReference type="RefSeq" id="XP_062622549.1">
    <property type="nucleotide sequence ID" value="XM_062766565.1"/>
</dbReference>
<protein>
    <submittedName>
        <fullName evidence="2">Uncharacterized protein</fullName>
    </submittedName>
</protein>
<dbReference type="Proteomes" id="UP000827549">
    <property type="component" value="Chromosome 1"/>
</dbReference>
<feature type="region of interest" description="Disordered" evidence="1">
    <location>
        <begin position="385"/>
        <end position="406"/>
    </location>
</feature>
<evidence type="ECO:0000313" key="2">
    <source>
        <dbReference type="EMBL" id="WOO76517.1"/>
    </source>
</evidence>
<sequence length="500" mass="56938">MRRFKHNPQADTHRHMLPIELVNPLFHENPEYLKDKWRPGRRSFLSTTDTAVGTPHPVKSWSPGPKGVYALRVPWWYETDFYLQHIHMEVDLSGFGATQWLPVAKRGNDQDIITTFLPLTGELTATILESLQEVKQVLVDHHRADPLSDLAQLHVRPDHWLDLTTDYKDWRWHEDMVLERRRSPMRQVHDLDASWESQSQYDAAPKSHLNRCDPLNTATLTQNDANKCYGQVDVLIEQVTYLASLAQQIMEMEVAMCKVPIKYEFDKVGAALDATERTKVGMVARYHRLFPAPPPDTPAPPPQPTAEAPPSHKTPVTAVPNAGGSGAMLNYFRDWQAPTGPLAFNPAPAPIRPPPAATHGTLRPLLPPPVDRRLPTVPKQAWASTPHLSHFLGPDEVPGPEDGEPDEYGRRARAPFPITKDECDYARHEFAAYRLVLVELLRVRGSELYNNLIETSHDQAMFNTVFEWKTVIDRIVEPYLLQLAYLSYDEAKLKPIYREV</sequence>
<evidence type="ECO:0000313" key="3">
    <source>
        <dbReference type="Proteomes" id="UP000827549"/>
    </source>
</evidence>
<keyword evidence="3" id="KW-1185">Reference proteome</keyword>
<evidence type="ECO:0000256" key="1">
    <source>
        <dbReference type="SAM" id="MobiDB-lite"/>
    </source>
</evidence>
<gene>
    <name evidence="2" type="ORF">LOC62_01G000143</name>
</gene>
<dbReference type="EMBL" id="CP086714">
    <property type="protein sequence ID" value="WOO76517.1"/>
    <property type="molecule type" value="Genomic_DNA"/>
</dbReference>
<reference evidence="2" key="1">
    <citation type="submission" date="2023-10" db="EMBL/GenBank/DDBJ databases">
        <authorList>
            <person name="Noh H."/>
        </authorList>
    </citation>
    <scope>NUCLEOTIDE SEQUENCE</scope>
    <source>
        <strain evidence="2">DUCC4014</strain>
    </source>
</reference>
<feature type="compositionally biased region" description="Pro residues" evidence="1">
    <location>
        <begin position="291"/>
        <end position="304"/>
    </location>
</feature>